<dbReference type="Pfam" id="PF14394">
    <property type="entry name" value="DUF4423"/>
    <property type="match status" value="1"/>
</dbReference>
<accession>A0ABU5VUQ0</accession>
<name>A0ABU5VUQ0_9BACT</name>
<gene>
    <name evidence="2" type="ORF">SHI21_11235</name>
</gene>
<dbReference type="SUPFAM" id="SSF46785">
    <property type="entry name" value="Winged helix' DNA-binding domain"/>
    <property type="match status" value="1"/>
</dbReference>
<dbReference type="EMBL" id="JAYGJQ010000002">
    <property type="protein sequence ID" value="MEA9356784.1"/>
    <property type="molecule type" value="Genomic_DNA"/>
</dbReference>
<dbReference type="NCBIfam" id="TIGR02147">
    <property type="entry name" value="Fsuc_second"/>
    <property type="match status" value="1"/>
</dbReference>
<sequence length="262" mass="30325">MTELLNDYQNKKLLYELMESYSAKKSLNAAFSLRAFSKKLGVSSGALTEILQKKRRVTHATAKKILLNLSYSPMQAESFLEEKKSSNIGLDRVYQDLTFDQYEVLSGWHYLALLNLIELPGEKHNVKALADRLDLSVKKVEESLERLLRLEMLEKVNGRFVRTFIRYQTSEDIANSAIKKYHRDTLELSEAALRDTEVELRDFSSILLKINPKNIKKVKELIRAFQDEVCELVEQDDPEEIYHMNVHLYPVSKPTNVRGKNV</sequence>
<protein>
    <submittedName>
        <fullName evidence="2">DUF4423 domain-containing protein</fullName>
    </submittedName>
</protein>
<dbReference type="InterPro" id="IPR011873">
    <property type="entry name" value="CHP02147"/>
</dbReference>
<organism evidence="2 3">
    <name type="scientific">Bacteriovorax antarcticus</name>
    <dbReference type="NCBI Taxonomy" id="3088717"/>
    <lineage>
        <taxon>Bacteria</taxon>
        <taxon>Pseudomonadati</taxon>
        <taxon>Bdellovibrionota</taxon>
        <taxon>Bacteriovoracia</taxon>
        <taxon>Bacteriovoracales</taxon>
        <taxon>Bacteriovoracaceae</taxon>
        <taxon>Bacteriovorax</taxon>
    </lineage>
</organism>
<comment type="caution">
    <text evidence="2">The sequence shown here is derived from an EMBL/GenBank/DDBJ whole genome shotgun (WGS) entry which is preliminary data.</text>
</comment>
<evidence type="ECO:0000313" key="3">
    <source>
        <dbReference type="Proteomes" id="UP001302274"/>
    </source>
</evidence>
<feature type="domain" description="DUF4423" evidence="1">
    <location>
        <begin position="95"/>
        <end position="251"/>
    </location>
</feature>
<reference evidence="2 3" key="1">
    <citation type="submission" date="2023-11" db="EMBL/GenBank/DDBJ databases">
        <title>A Novel Polar Bacteriovorax (B. antarcticus) Isolated from the Biocrust in Antarctica.</title>
        <authorList>
            <person name="Mun W."/>
            <person name="Choi S.Y."/>
            <person name="Mitchell R.J."/>
        </authorList>
    </citation>
    <scope>NUCLEOTIDE SEQUENCE [LARGE SCALE GENOMIC DNA]</scope>
    <source>
        <strain evidence="2 3">PP10</strain>
    </source>
</reference>
<keyword evidence="3" id="KW-1185">Reference proteome</keyword>
<dbReference type="RefSeq" id="WP_323576680.1">
    <property type="nucleotide sequence ID" value="NZ_JAYGJQ010000002.1"/>
</dbReference>
<proteinExistence type="predicted"/>
<dbReference type="InterPro" id="IPR036390">
    <property type="entry name" value="WH_DNA-bd_sf"/>
</dbReference>
<evidence type="ECO:0000259" key="1">
    <source>
        <dbReference type="Pfam" id="PF14394"/>
    </source>
</evidence>
<dbReference type="Proteomes" id="UP001302274">
    <property type="component" value="Unassembled WGS sequence"/>
</dbReference>
<dbReference type="InterPro" id="IPR025537">
    <property type="entry name" value="DUF4423"/>
</dbReference>
<evidence type="ECO:0000313" key="2">
    <source>
        <dbReference type="EMBL" id="MEA9356784.1"/>
    </source>
</evidence>